<dbReference type="Gene3D" id="3.30.200.20">
    <property type="entry name" value="Phosphorylase Kinase, domain 1"/>
    <property type="match status" value="1"/>
</dbReference>
<protein>
    <recommendedName>
        <fullName evidence="4">Serine/threonine protein kinase</fullName>
    </recommendedName>
</protein>
<sequence length="470" mass="47775">MTAGTLVGGGRYRLLAHHGGANGLQFWRALDTTLERDVAVTLVPANSEATGPDLSRGASVLERTLRLGRIDSPGLARVLDVVESGPEGVVVAEWTPGRSLREAADDMSPTEAGRAVQSLAAAAELAHRRGNVLSIDHPDRVRIDEHGNAVLAFPAIQPDADQRADVHGLGAVLYALLTAHWPDPSGSDTGGLPPADRKPDGSPVSPRTVRPEVPYAISDLAERTLDTGKGGVRTAATIIYVLDRALNPEAAAAAAAVAGPRPVVAPATHATAATEGRRSISPRWIGLAGVLVLALVIWGVASMASKWNSNVPVPAVDDGPAVSTSQTTQSSAVPAPPAAPAATSAPTTESPEPASPAEPAQPVPQAPEPQAPAPPAPPAPAPQMPAPAPPPPAPAPAPAPPPASNVLPCYPGNHHAPEPDGPCTSDTDPAPGLEQAPAPQAPAPAPPASNVLPCYPGYYHNPPPDGPCYA</sequence>
<evidence type="ECO:0000313" key="3">
    <source>
        <dbReference type="Proteomes" id="UP000322244"/>
    </source>
</evidence>
<feature type="compositionally biased region" description="Low complexity" evidence="1">
    <location>
        <begin position="340"/>
        <end position="352"/>
    </location>
</feature>
<name>A0A5A7SHH6_9NOCA</name>
<comment type="caution">
    <text evidence="2">The sequence shown here is derived from an EMBL/GenBank/DDBJ whole genome shotgun (WGS) entry which is preliminary data.</text>
</comment>
<evidence type="ECO:0008006" key="4">
    <source>
        <dbReference type="Google" id="ProtNLM"/>
    </source>
</evidence>
<feature type="region of interest" description="Disordered" evidence="1">
    <location>
        <begin position="185"/>
        <end position="211"/>
    </location>
</feature>
<dbReference type="RefSeq" id="WP_149429223.1">
    <property type="nucleotide sequence ID" value="NZ_VLNY01000002.1"/>
</dbReference>
<reference evidence="2 3" key="1">
    <citation type="submission" date="2019-07" db="EMBL/GenBank/DDBJ databases">
        <title>Rhodococcus cavernicolus sp. nov., isolated from a cave.</title>
        <authorList>
            <person name="Lee S.D."/>
        </authorList>
    </citation>
    <scope>NUCLEOTIDE SEQUENCE [LARGE SCALE GENOMIC DNA]</scope>
    <source>
        <strain evidence="2 3">C1-24</strain>
    </source>
</reference>
<dbReference type="Proteomes" id="UP000322244">
    <property type="component" value="Unassembled WGS sequence"/>
</dbReference>
<dbReference type="CDD" id="cd13973">
    <property type="entry name" value="PK_MviN-like"/>
    <property type="match status" value="1"/>
</dbReference>
<evidence type="ECO:0000313" key="2">
    <source>
        <dbReference type="EMBL" id="KAA0024063.1"/>
    </source>
</evidence>
<evidence type="ECO:0000256" key="1">
    <source>
        <dbReference type="SAM" id="MobiDB-lite"/>
    </source>
</evidence>
<dbReference type="OrthoDB" id="9786339at2"/>
<dbReference type="Gene3D" id="1.10.510.10">
    <property type="entry name" value="Transferase(Phosphotransferase) domain 1"/>
    <property type="match status" value="1"/>
</dbReference>
<feature type="compositionally biased region" description="Pro residues" evidence="1">
    <location>
        <begin position="353"/>
        <end position="403"/>
    </location>
</feature>
<gene>
    <name evidence="2" type="ORF">FOY51_05720</name>
</gene>
<dbReference type="InterPro" id="IPR011009">
    <property type="entry name" value="Kinase-like_dom_sf"/>
</dbReference>
<feature type="region of interest" description="Disordered" evidence="1">
    <location>
        <begin position="318"/>
        <end position="456"/>
    </location>
</feature>
<organism evidence="2 3">
    <name type="scientific">Antrihabitans cavernicola</name>
    <dbReference type="NCBI Taxonomy" id="2495913"/>
    <lineage>
        <taxon>Bacteria</taxon>
        <taxon>Bacillati</taxon>
        <taxon>Actinomycetota</taxon>
        <taxon>Actinomycetes</taxon>
        <taxon>Mycobacteriales</taxon>
        <taxon>Nocardiaceae</taxon>
        <taxon>Antrihabitans</taxon>
    </lineage>
</organism>
<dbReference type="AlphaFoldDB" id="A0A5A7SHH6"/>
<dbReference type="EMBL" id="VLNY01000002">
    <property type="protein sequence ID" value="KAA0024063.1"/>
    <property type="molecule type" value="Genomic_DNA"/>
</dbReference>
<keyword evidence="3" id="KW-1185">Reference proteome</keyword>
<accession>A0A5A7SHH6</accession>
<dbReference type="SUPFAM" id="SSF56112">
    <property type="entry name" value="Protein kinase-like (PK-like)"/>
    <property type="match status" value="1"/>
</dbReference>
<proteinExistence type="predicted"/>
<feature type="compositionally biased region" description="Low complexity" evidence="1">
    <location>
        <begin position="318"/>
        <end position="333"/>
    </location>
</feature>